<evidence type="ECO:0000313" key="2">
    <source>
        <dbReference type="EMBL" id="SFJ84294.1"/>
    </source>
</evidence>
<dbReference type="Proteomes" id="UP000183299">
    <property type="component" value="Unassembled WGS sequence"/>
</dbReference>
<feature type="compositionally biased region" description="Basic and acidic residues" evidence="1">
    <location>
        <begin position="360"/>
        <end position="373"/>
    </location>
</feature>
<dbReference type="GeneID" id="98666035"/>
<proteinExistence type="predicted"/>
<dbReference type="RefSeq" id="WP_066600352.1">
    <property type="nucleotide sequence ID" value="NZ_FORY01000012.1"/>
</dbReference>
<evidence type="ECO:0008006" key="4">
    <source>
        <dbReference type="Google" id="ProtNLM"/>
    </source>
</evidence>
<reference evidence="2 3" key="1">
    <citation type="submission" date="2016-10" db="EMBL/GenBank/DDBJ databases">
        <authorList>
            <person name="de Groot N.N."/>
        </authorList>
    </citation>
    <scope>NUCLEOTIDE SEQUENCE [LARGE SCALE GENOMIC DNA]</scope>
    <source>
        <strain evidence="2 3">CGMCC 1.8891</strain>
    </source>
</reference>
<evidence type="ECO:0000256" key="1">
    <source>
        <dbReference type="SAM" id="MobiDB-lite"/>
    </source>
</evidence>
<gene>
    <name evidence="2" type="ORF">SAMN04488138_1124</name>
</gene>
<organism evidence="2 3">
    <name type="scientific">Celeribacter halophilus</name>
    <dbReference type="NCBI Taxonomy" id="576117"/>
    <lineage>
        <taxon>Bacteria</taxon>
        <taxon>Pseudomonadati</taxon>
        <taxon>Pseudomonadota</taxon>
        <taxon>Alphaproteobacteria</taxon>
        <taxon>Rhodobacterales</taxon>
        <taxon>Roseobacteraceae</taxon>
        <taxon>Celeribacter</taxon>
    </lineage>
</organism>
<dbReference type="OrthoDB" id="7605048at2"/>
<keyword evidence="3" id="KW-1185">Reference proteome</keyword>
<dbReference type="EMBL" id="FORY01000012">
    <property type="protein sequence ID" value="SFJ84294.1"/>
    <property type="molecule type" value="Genomic_DNA"/>
</dbReference>
<evidence type="ECO:0000313" key="3">
    <source>
        <dbReference type="Proteomes" id="UP000183299"/>
    </source>
</evidence>
<accession>A0A1I3ULD0</accession>
<sequence>MTAQILHSGFDGLRFTVQSEITPELRKELALAKAQAKEFGHDIELRFGGVLLSVTQHGGRTFNTHTGELGAVWMFQDPEDRIPNNPGITVDFRALGLATGGLDYAEQHFREVMAAMAIPYGEHQLRVSRVDFAVDILAPWFEPERIALVAPPGTKVIEYTGVDETVTQATGGRVTGLRAGNIDNRQLAIYDKRGEVIQKAKDGWLAIWNAELAACGQDPLDLSDRLTSQVWRFELRLGRDQLRGRFKMHTWEDVRERLGDAYYNNLERLRYCVPTNDSNRARWPAHELWRLVEDTIMQDLSVHCIGVQPSDVIFANRTAKMRELDQQLLGLFVTRAAISDVPPDEFYDFMDQHIEALRRNSEEHPKTLEERLQKAGGKYRWT</sequence>
<name>A0A1I3ULD0_9RHOB</name>
<dbReference type="AlphaFoldDB" id="A0A1I3ULD0"/>
<feature type="region of interest" description="Disordered" evidence="1">
    <location>
        <begin position="360"/>
        <end position="382"/>
    </location>
</feature>
<protein>
    <recommendedName>
        <fullName evidence="4">Replication initiation factor</fullName>
    </recommendedName>
</protein>